<comment type="similarity">
    <text evidence="2">Belongs to the cytochrome P450 family.</text>
</comment>
<organism evidence="6 7">
    <name type="scientific">Stachybotrys chartarum (strain CBS 109288 / IBT 7711)</name>
    <name type="common">Toxic black mold</name>
    <name type="synonym">Stilbospora chartarum</name>
    <dbReference type="NCBI Taxonomy" id="1280523"/>
    <lineage>
        <taxon>Eukaryota</taxon>
        <taxon>Fungi</taxon>
        <taxon>Dikarya</taxon>
        <taxon>Ascomycota</taxon>
        <taxon>Pezizomycotina</taxon>
        <taxon>Sordariomycetes</taxon>
        <taxon>Hypocreomycetidae</taxon>
        <taxon>Hypocreales</taxon>
        <taxon>Stachybotryaceae</taxon>
        <taxon>Stachybotrys</taxon>
    </lineage>
</organism>
<dbReference type="Proteomes" id="UP000028045">
    <property type="component" value="Unassembled WGS sequence"/>
</dbReference>
<evidence type="ECO:0000256" key="4">
    <source>
        <dbReference type="ARBA" id="ARBA00022723"/>
    </source>
</evidence>
<keyword evidence="3" id="KW-0349">Heme</keyword>
<dbReference type="PANTHER" id="PTHR24305">
    <property type="entry name" value="CYTOCHROME P450"/>
    <property type="match status" value="1"/>
</dbReference>
<comment type="pathway">
    <text evidence="1">Mycotoxin biosynthesis.</text>
</comment>
<dbReference type="Gene3D" id="1.10.630.10">
    <property type="entry name" value="Cytochrome P450"/>
    <property type="match status" value="1"/>
</dbReference>
<protein>
    <submittedName>
        <fullName evidence="6">Uncharacterized protein</fullName>
    </submittedName>
</protein>
<dbReference type="EMBL" id="KL648054">
    <property type="protein sequence ID" value="KEY72641.1"/>
    <property type="molecule type" value="Genomic_DNA"/>
</dbReference>
<evidence type="ECO:0000256" key="3">
    <source>
        <dbReference type="ARBA" id="ARBA00022617"/>
    </source>
</evidence>
<evidence type="ECO:0000313" key="7">
    <source>
        <dbReference type="Proteomes" id="UP000028045"/>
    </source>
</evidence>
<dbReference type="GO" id="GO:0016705">
    <property type="term" value="F:oxidoreductase activity, acting on paired donors, with incorporation or reduction of molecular oxygen"/>
    <property type="evidence" value="ECO:0007669"/>
    <property type="project" value="InterPro"/>
</dbReference>
<dbReference type="GO" id="GO:0020037">
    <property type="term" value="F:heme binding"/>
    <property type="evidence" value="ECO:0007669"/>
    <property type="project" value="InterPro"/>
</dbReference>
<reference evidence="6 7" key="1">
    <citation type="journal article" date="2014" name="BMC Genomics">
        <title>Comparative genome sequencing reveals chemotype-specific gene clusters in the toxigenic black mold Stachybotrys.</title>
        <authorList>
            <person name="Semeiks J."/>
            <person name="Borek D."/>
            <person name="Otwinowski Z."/>
            <person name="Grishin N.V."/>
        </authorList>
    </citation>
    <scope>NUCLEOTIDE SEQUENCE [LARGE SCALE GENOMIC DNA]</scope>
    <source>
        <strain evidence="7">CBS 109288 / IBT 7711</strain>
    </source>
</reference>
<dbReference type="GO" id="GO:0005506">
    <property type="term" value="F:iron ion binding"/>
    <property type="evidence" value="ECO:0007669"/>
    <property type="project" value="InterPro"/>
</dbReference>
<evidence type="ECO:0000256" key="2">
    <source>
        <dbReference type="ARBA" id="ARBA00010617"/>
    </source>
</evidence>
<dbReference type="PANTHER" id="PTHR24305:SF166">
    <property type="entry name" value="CYTOCHROME P450 12A4, MITOCHONDRIAL-RELATED"/>
    <property type="match status" value="1"/>
</dbReference>
<dbReference type="InterPro" id="IPR036396">
    <property type="entry name" value="Cyt_P450_sf"/>
</dbReference>
<dbReference type="Pfam" id="PF00067">
    <property type="entry name" value="p450"/>
    <property type="match status" value="1"/>
</dbReference>
<gene>
    <name evidence="6" type="ORF">S7711_06275</name>
</gene>
<keyword evidence="7" id="KW-1185">Reference proteome</keyword>
<evidence type="ECO:0000256" key="1">
    <source>
        <dbReference type="ARBA" id="ARBA00004685"/>
    </source>
</evidence>
<dbReference type="HOGENOM" id="CLU_139879_0_0_1"/>
<name>A0A084B512_STACB</name>
<dbReference type="GO" id="GO:0004497">
    <property type="term" value="F:monooxygenase activity"/>
    <property type="evidence" value="ECO:0007669"/>
    <property type="project" value="InterPro"/>
</dbReference>
<dbReference type="SUPFAM" id="SSF48264">
    <property type="entry name" value="Cytochrome P450"/>
    <property type="match status" value="1"/>
</dbReference>
<proteinExistence type="inferred from homology"/>
<sequence>MLVATIKLQPQAPTPRPAGLMVKGTFIPAGTIVGTMPFCNSRNDSIYGDSGAFRPERWMVDEATGSTQESVAALRANFHPFLSGPGGCVGKGLAMMEMMIVVARTLREPGNKLGTGGPTDPWGAKDEKILSFRDAFVSVIEGPGIQYRKTID</sequence>
<dbReference type="InterPro" id="IPR050121">
    <property type="entry name" value="Cytochrome_P450_monoxygenase"/>
</dbReference>
<accession>A0A084B512</accession>
<dbReference type="InterPro" id="IPR001128">
    <property type="entry name" value="Cyt_P450"/>
</dbReference>
<dbReference type="AlphaFoldDB" id="A0A084B512"/>
<keyword evidence="5" id="KW-0408">Iron</keyword>
<evidence type="ECO:0000313" key="6">
    <source>
        <dbReference type="EMBL" id="KEY72641.1"/>
    </source>
</evidence>
<evidence type="ECO:0000256" key="5">
    <source>
        <dbReference type="ARBA" id="ARBA00023004"/>
    </source>
</evidence>
<keyword evidence="4" id="KW-0479">Metal-binding</keyword>